<dbReference type="Proteomes" id="UP000000758">
    <property type="component" value="Chromosome"/>
</dbReference>
<organism evidence="2 3">
    <name type="scientific">Cenarchaeum symbiosum (strain A)</name>
    <dbReference type="NCBI Taxonomy" id="414004"/>
    <lineage>
        <taxon>Archaea</taxon>
        <taxon>Nitrososphaerota</taxon>
        <taxon>Candidatus Cenarchaeales</taxon>
        <taxon>Candidatus Cenarchaeaceae</taxon>
        <taxon>Candidatus Cenarchaeum</taxon>
    </lineage>
</organism>
<evidence type="ECO:0000313" key="3">
    <source>
        <dbReference type="Proteomes" id="UP000000758"/>
    </source>
</evidence>
<protein>
    <submittedName>
        <fullName evidence="2">Uncharacterized protein</fullName>
    </submittedName>
</protein>
<proteinExistence type="predicted"/>
<keyword evidence="3" id="KW-1185">Reference proteome</keyword>
<feature type="coiled-coil region" evidence="1">
    <location>
        <begin position="48"/>
        <end position="92"/>
    </location>
</feature>
<accession>A0RXJ4</accession>
<dbReference type="EMBL" id="DP000238">
    <property type="protein sequence ID" value="ABK78061.1"/>
    <property type="molecule type" value="Genomic_DNA"/>
</dbReference>
<name>A0RXJ4_CENSY</name>
<dbReference type="EnsemblBacteria" id="ABK78061">
    <property type="protein sequence ID" value="ABK78061"/>
    <property type="gene ID" value="CENSYa_1439"/>
</dbReference>
<sequence length="103" mass="11552">MNRSNDAINQGTVIKKAINSCLEKGLTDKKDIYTKVVDELGVPRPTVRRVARDLRNDLQVELQGLESDQPAKKAARALRDKLLQKISILQSEARLENTVQQAN</sequence>
<dbReference type="STRING" id="414004.CENSYa_1439"/>
<gene>
    <name evidence="2" type="ordered locus">CENSYa_1439</name>
</gene>
<reference evidence="2 3" key="1">
    <citation type="journal article" date="2006" name="Proc. Natl. Acad. Sci. U.S.A.">
        <title>Genomic analysis of the uncultivated marine crenarchaeote Cenarchaeum symbiosum.</title>
        <authorList>
            <person name="Hallam S.J."/>
            <person name="Konstantinidis K.T."/>
            <person name="Putnam N."/>
            <person name="Schleper C."/>
            <person name="Watanabe Y."/>
            <person name="Sugahara J."/>
            <person name="Preston C."/>
            <person name="de la Torre J."/>
            <person name="Richardson P.M."/>
            <person name="DeLong E.F."/>
        </authorList>
    </citation>
    <scope>NUCLEOTIDE SEQUENCE [LARGE SCALE GENOMIC DNA]</scope>
    <source>
        <strain evidence="3">A</strain>
    </source>
</reference>
<dbReference type="KEGG" id="csy:CENSYa_1439"/>
<dbReference type="AlphaFoldDB" id="A0RXJ4"/>
<dbReference type="HOGENOM" id="CLU_2257235_0_0_2"/>
<evidence type="ECO:0000313" key="2">
    <source>
        <dbReference type="EMBL" id="ABK78061.1"/>
    </source>
</evidence>
<keyword evidence="1" id="KW-0175">Coiled coil</keyword>
<dbReference type="PATRIC" id="fig|414004.10.peg.1323"/>
<evidence type="ECO:0000256" key="1">
    <source>
        <dbReference type="SAM" id="Coils"/>
    </source>
</evidence>